<comment type="similarity">
    <text evidence="1">Belongs to the IF-3 family.</text>
</comment>
<feature type="domain" description="Translation initiation factor 3 C-terminal" evidence="5">
    <location>
        <begin position="97"/>
        <end position="181"/>
    </location>
</feature>
<dbReference type="PANTHER" id="PTHR10938:SF0">
    <property type="entry name" value="TRANSLATION INITIATION FACTOR IF-3, MITOCHONDRIAL"/>
    <property type="match status" value="1"/>
</dbReference>
<evidence type="ECO:0000259" key="6">
    <source>
        <dbReference type="Pfam" id="PF05198"/>
    </source>
</evidence>
<evidence type="ECO:0000313" key="7">
    <source>
        <dbReference type="EMBL" id="PIP22459.1"/>
    </source>
</evidence>
<dbReference type="NCBIfam" id="TIGR00168">
    <property type="entry name" value="infC"/>
    <property type="match status" value="1"/>
</dbReference>
<dbReference type="InterPro" id="IPR001288">
    <property type="entry name" value="Translation_initiation_fac_3"/>
</dbReference>
<dbReference type="Gene3D" id="3.30.110.10">
    <property type="entry name" value="Translation initiation factor 3 (IF-3), C-terminal domain"/>
    <property type="match status" value="1"/>
</dbReference>
<dbReference type="EMBL" id="PCRN01000020">
    <property type="protein sequence ID" value="PIP22459.1"/>
    <property type="molecule type" value="Genomic_DNA"/>
</dbReference>
<dbReference type="Pfam" id="PF05198">
    <property type="entry name" value="IF3_N"/>
    <property type="match status" value="1"/>
</dbReference>
<gene>
    <name evidence="7" type="ORF">COX38_00435</name>
</gene>
<dbReference type="InterPro" id="IPR019815">
    <property type="entry name" value="Translation_initiation_fac_3_C"/>
</dbReference>
<accession>A0A2G9YTF1</accession>
<dbReference type="PANTHER" id="PTHR10938">
    <property type="entry name" value="TRANSLATION INITIATION FACTOR IF-3"/>
    <property type="match status" value="1"/>
</dbReference>
<dbReference type="GO" id="GO:0043022">
    <property type="term" value="F:ribosome binding"/>
    <property type="evidence" value="ECO:0007669"/>
    <property type="project" value="TreeGrafter"/>
</dbReference>
<dbReference type="GO" id="GO:0032790">
    <property type="term" value="P:ribosome disassembly"/>
    <property type="evidence" value="ECO:0007669"/>
    <property type="project" value="TreeGrafter"/>
</dbReference>
<proteinExistence type="inferred from homology"/>
<dbReference type="Gene3D" id="3.10.20.80">
    <property type="entry name" value="Translation initiation factor 3 (IF-3), N-terminal domain"/>
    <property type="match status" value="1"/>
</dbReference>
<keyword evidence="2 7" id="KW-0396">Initiation factor</keyword>
<dbReference type="SUPFAM" id="SSF55200">
    <property type="entry name" value="Translation initiation factor IF3, C-terminal domain"/>
    <property type="match status" value="1"/>
</dbReference>
<dbReference type="SUPFAM" id="SSF54364">
    <property type="entry name" value="Translation initiation factor IF3, N-terminal domain"/>
    <property type="match status" value="1"/>
</dbReference>
<reference evidence="7 8" key="1">
    <citation type="submission" date="2017-09" db="EMBL/GenBank/DDBJ databases">
        <title>Depth-based differentiation of microbial function through sediment-hosted aquifers and enrichment of novel symbionts in the deep terrestrial subsurface.</title>
        <authorList>
            <person name="Probst A.J."/>
            <person name="Ladd B."/>
            <person name="Jarett J.K."/>
            <person name="Geller-Mcgrath D.E."/>
            <person name="Sieber C.M."/>
            <person name="Emerson J.B."/>
            <person name="Anantharaman K."/>
            <person name="Thomas B.C."/>
            <person name="Malmstrom R."/>
            <person name="Stieglmeier M."/>
            <person name="Klingl A."/>
            <person name="Woyke T."/>
            <person name="Ryan C.M."/>
            <person name="Banfield J.F."/>
        </authorList>
    </citation>
    <scope>NUCLEOTIDE SEQUENCE [LARGE SCALE GENOMIC DNA]</scope>
    <source>
        <strain evidence="7">CG23_combo_of_CG06-09_8_20_14_all_39_25</strain>
    </source>
</reference>
<dbReference type="InterPro" id="IPR036787">
    <property type="entry name" value="T_IF-3_N_sf"/>
</dbReference>
<evidence type="ECO:0000256" key="3">
    <source>
        <dbReference type="ARBA" id="ARBA00022917"/>
    </source>
</evidence>
<evidence type="ECO:0000256" key="2">
    <source>
        <dbReference type="ARBA" id="ARBA00022540"/>
    </source>
</evidence>
<dbReference type="AlphaFoldDB" id="A0A2G9YTF1"/>
<organism evidence="7 8">
    <name type="scientific">Candidatus Nealsonbacteria bacterium CG23_combo_of_CG06-09_8_20_14_all_39_25</name>
    <dbReference type="NCBI Taxonomy" id="1974723"/>
    <lineage>
        <taxon>Bacteria</taxon>
        <taxon>Candidatus Nealsoniibacteriota</taxon>
    </lineage>
</organism>
<evidence type="ECO:0000259" key="5">
    <source>
        <dbReference type="Pfam" id="PF00707"/>
    </source>
</evidence>
<evidence type="ECO:0000256" key="4">
    <source>
        <dbReference type="NCBIfam" id="TIGR00168"/>
    </source>
</evidence>
<dbReference type="Pfam" id="PF00707">
    <property type="entry name" value="IF3_C"/>
    <property type="match status" value="1"/>
</dbReference>
<feature type="domain" description="Translation initiation factor 3 N-terminal" evidence="6">
    <location>
        <begin position="22"/>
        <end position="89"/>
    </location>
</feature>
<protein>
    <recommendedName>
        <fullName evidence="4">Translation initiation factor IF-3</fullName>
    </recommendedName>
</protein>
<dbReference type="Proteomes" id="UP000229054">
    <property type="component" value="Unassembled WGS sequence"/>
</dbReference>
<dbReference type="InterPro" id="IPR036788">
    <property type="entry name" value="T_IF-3_C_sf"/>
</dbReference>
<evidence type="ECO:0000256" key="1">
    <source>
        <dbReference type="ARBA" id="ARBA00005439"/>
    </source>
</evidence>
<keyword evidence="3" id="KW-0648">Protein biosynthesis</keyword>
<comment type="caution">
    <text evidence="7">The sequence shown here is derived from an EMBL/GenBank/DDBJ whole genome shotgun (WGS) entry which is preliminary data.</text>
</comment>
<sequence length="183" mass="20978">MNIRSSSLFATLKCLIKKPLANNRIRALQVRVIDENGKQLGVVPLQEALQLARERNLDLIQVTEKVEPAVCKLGDYGKYLYQEEKKEKQVKKPRGGELKGIRLTFNISQHDLETKANQTAKFLQKGNRVRIELPLRGRERALGDFAKEKVNKFLEILQNLVPFKAEGELKREPRGLTMIITKM</sequence>
<dbReference type="GO" id="GO:0003743">
    <property type="term" value="F:translation initiation factor activity"/>
    <property type="evidence" value="ECO:0007669"/>
    <property type="project" value="UniProtKB-UniRule"/>
</dbReference>
<dbReference type="GO" id="GO:0005737">
    <property type="term" value="C:cytoplasm"/>
    <property type="evidence" value="ECO:0007669"/>
    <property type="project" value="UniProtKB-ARBA"/>
</dbReference>
<evidence type="ECO:0000313" key="8">
    <source>
        <dbReference type="Proteomes" id="UP000229054"/>
    </source>
</evidence>
<dbReference type="InterPro" id="IPR019814">
    <property type="entry name" value="Translation_initiation_fac_3_N"/>
</dbReference>
<name>A0A2G9YTF1_9BACT</name>